<feature type="signal peptide" evidence="1">
    <location>
        <begin position="1"/>
        <end position="25"/>
    </location>
</feature>
<evidence type="ECO:0000256" key="1">
    <source>
        <dbReference type="SAM" id="SignalP"/>
    </source>
</evidence>
<proteinExistence type="predicted"/>
<protein>
    <submittedName>
        <fullName evidence="2">Putative secreted protein</fullName>
    </submittedName>
</protein>
<accession>A0A2M4DCB6</accession>
<organism evidence="2">
    <name type="scientific">Anopheles darlingi</name>
    <name type="common">Mosquito</name>
    <dbReference type="NCBI Taxonomy" id="43151"/>
    <lineage>
        <taxon>Eukaryota</taxon>
        <taxon>Metazoa</taxon>
        <taxon>Ecdysozoa</taxon>
        <taxon>Arthropoda</taxon>
        <taxon>Hexapoda</taxon>
        <taxon>Insecta</taxon>
        <taxon>Pterygota</taxon>
        <taxon>Neoptera</taxon>
        <taxon>Endopterygota</taxon>
        <taxon>Diptera</taxon>
        <taxon>Nematocera</taxon>
        <taxon>Culicoidea</taxon>
        <taxon>Culicidae</taxon>
        <taxon>Anophelinae</taxon>
        <taxon>Anopheles</taxon>
    </lineage>
</organism>
<sequence length="86" mass="10028">MSSGIVWAWALAVAFCCLLVPPVLDRRPFTDASDCPNGVCNVYFQTFTECWWRQQKQQRRKVWLAVWKRQSRGGWPLFLVCVNSCD</sequence>
<evidence type="ECO:0000313" key="2">
    <source>
        <dbReference type="EMBL" id="MBW75176.1"/>
    </source>
</evidence>
<name>A0A2M4DCB6_ANODA</name>
<feature type="chain" id="PRO_5014967081" evidence="1">
    <location>
        <begin position="26"/>
        <end position="86"/>
    </location>
</feature>
<dbReference type="EMBL" id="GGFL01010998">
    <property type="protein sequence ID" value="MBW75176.1"/>
    <property type="molecule type" value="Transcribed_RNA"/>
</dbReference>
<reference evidence="2" key="1">
    <citation type="submission" date="2018-01" db="EMBL/GenBank/DDBJ databases">
        <title>An insight into the sialome of Amazonian anophelines.</title>
        <authorList>
            <person name="Ribeiro J.M."/>
            <person name="Scarpassa V."/>
            <person name="Calvo E."/>
        </authorList>
    </citation>
    <scope>NUCLEOTIDE SEQUENCE</scope>
</reference>
<dbReference type="AlphaFoldDB" id="A0A2M4DCB6"/>
<keyword evidence="1" id="KW-0732">Signal</keyword>